<accession>A0A6G0XKB6</accession>
<dbReference type="GO" id="GO:0000139">
    <property type="term" value="C:Golgi membrane"/>
    <property type="evidence" value="ECO:0007669"/>
    <property type="project" value="UniProtKB-SubCell"/>
</dbReference>
<dbReference type="PANTHER" id="PTHR13481:SF0">
    <property type="entry name" value="SREBP REGULATING GENE PROTEIN"/>
    <property type="match status" value="1"/>
</dbReference>
<keyword evidence="6" id="KW-0325">Glycoprotein</keyword>
<keyword evidence="4" id="KW-0333">Golgi apparatus</keyword>
<evidence type="ECO:0000256" key="8">
    <source>
        <dbReference type="ARBA" id="ARBA00023485"/>
    </source>
</evidence>
<organism evidence="10 11">
    <name type="scientific">Aphanomyces euteiches</name>
    <dbReference type="NCBI Taxonomy" id="100861"/>
    <lineage>
        <taxon>Eukaryota</taxon>
        <taxon>Sar</taxon>
        <taxon>Stramenopiles</taxon>
        <taxon>Oomycota</taxon>
        <taxon>Saprolegniomycetes</taxon>
        <taxon>Saprolegniales</taxon>
        <taxon>Verrucalvaceae</taxon>
        <taxon>Aphanomyces</taxon>
    </lineage>
</organism>
<dbReference type="InterPro" id="IPR019352">
    <property type="entry name" value="SPRING1"/>
</dbReference>
<gene>
    <name evidence="10" type="ORF">Ae201684_003868</name>
</gene>
<name>A0A6G0XKB6_9STRA</name>
<comment type="similarity">
    <text evidence="7">Belongs to the SPRING family.</text>
</comment>
<dbReference type="EMBL" id="VJMJ01000045">
    <property type="protein sequence ID" value="KAF0740736.1"/>
    <property type="molecule type" value="Genomic_DNA"/>
</dbReference>
<sequence length="344" mass="38463">MQRQERIYDRTQSVRAALAFDTSPRSPQTPSTPPISSLPTWRRQLAVVWLAGQVVAEMCRRIYLSLTRAVASCFVALDHFYVRCFNSQFPVAFNERRRMTPVLALLLALVIVSLVRFAVAIPYQYYHINVHLHKPTDDSILAHILVDSSPDAPKRPNLRGETFVSEPWKGQCSNTASNGHEYATDSRGYTCKRSALLSTGCCSGDILYSCSLCDVEAPHCCEVYDRCVSCCMGPANTALVHAFLAHADPKHPVYGQSPALTLFGFCSFRCRTSSAGVQSQNSYRSARKHCYGLHRPLKELDVVNSNGESLARATAVPSHEELRERVHRHQPPPLEFDPFYLGKS</sequence>
<protein>
    <recommendedName>
        <fullName evidence="8">SREBP regulating gene protein</fullName>
    </recommendedName>
</protein>
<evidence type="ECO:0000256" key="4">
    <source>
        <dbReference type="ARBA" id="ARBA00023034"/>
    </source>
</evidence>
<evidence type="ECO:0000256" key="5">
    <source>
        <dbReference type="ARBA" id="ARBA00023136"/>
    </source>
</evidence>
<dbReference type="PANTHER" id="PTHR13481">
    <property type="entry name" value="SREBP REGULATING GENE PROTEIN"/>
    <property type="match status" value="1"/>
</dbReference>
<evidence type="ECO:0000313" key="11">
    <source>
        <dbReference type="Proteomes" id="UP000481153"/>
    </source>
</evidence>
<evidence type="ECO:0000256" key="3">
    <source>
        <dbReference type="ARBA" id="ARBA00022989"/>
    </source>
</evidence>
<keyword evidence="11" id="KW-1185">Reference proteome</keyword>
<feature type="transmembrane region" description="Helical" evidence="9">
    <location>
        <begin position="102"/>
        <end position="126"/>
    </location>
</feature>
<dbReference type="Proteomes" id="UP000481153">
    <property type="component" value="Unassembled WGS sequence"/>
</dbReference>
<keyword evidence="2 9" id="KW-0812">Transmembrane</keyword>
<reference evidence="10 11" key="1">
    <citation type="submission" date="2019-07" db="EMBL/GenBank/DDBJ databases">
        <title>Genomics analysis of Aphanomyces spp. identifies a new class of oomycete effector associated with host adaptation.</title>
        <authorList>
            <person name="Gaulin E."/>
        </authorList>
    </citation>
    <scope>NUCLEOTIDE SEQUENCE [LARGE SCALE GENOMIC DNA]</scope>
    <source>
        <strain evidence="10 11">ATCC 201684</strain>
    </source>
</reference>
<evidence type="ECO:0000256" key="6">
    <source>
        <dbReference type="ARBA" id="ARBA00023180"/>
    </source>
</evidence>
<keyword evidence="5 9" id="KW-0472">Membrane</keyword>
<evidence type="ECO:0000313" key="10">
    <source>
        <dbReference type="EMBL" id="KAF0740736.1"/>
    </source>
</evidence>
<keyword evidence="3 9" id="KW-1133">Transmembrane helix</keyword>
<evidence type="ECO:0000256" key="9">
    <source>
        <dbReference type="SAM" id="Phobius"/>
    </source>
</evidence>
<comment type="caution">
    <text evidence="10">The sequence shown here is derived from an EMBL/GenBank/DDBJ whole genome shotgun (WGS) entry which is preliminary data.</text>
</comment>
<proteinExistence type="inferred from homology"/>
<evidence type="ECO:0000256" key="1">
    <source>
        <dbReference type="ARBA" id="ARBA00004194"/>
    </source>
</evidence>
<dbReference type="Pfam" id="PF10218">
    <property type="entry name" value="SPRING1"/>
    <property type="match status" value="1"/>
</dbReference>
<dbReference type="VEuPathDB" id="FungiDB:AeMF1_019035"/>
<dbReference type="GO" id="GO:2000640">
    <property type="term" value="P:positive regulation of SREBP signaling pathway"/>
    <property type="evidence" value="ECO:0007669"/>
    <property type="project" value="InterPro"/>
</dbReference>
<dbReference type="AlphaFoldDB" id="A0A6G0XKB6"/>
<comment type="subcellular location">
    <subcellularLocation>
        <location evidence="1">Golgi apparatus membrane</location>
        <topology evidence="1">Single-pass membrane protein</topology>
    </subcellularLocation>
</comment>
<evidence type="ECO:0000256" key="7">
    <source>
        <dbReference type="ARBA" id="ARBA00023461"/>
    </source>
</evidence>
<evidence type="ECO:0000256" key="2">
    <source>
        <dbReference type="ARBA" id="ARBA00022692"/>
    </source>
</evidence>